<organism evidence="7 8">
    <name type="scientific">Peltaster fructicola</name>
    <dbReference type="NCBI Taxonomy" id="286661"/>
    <lineage>
        <taxon>Eukaryota</taxon>
        <taxon>Fungi</taxon>
        <taxon>Dikarya</taxon>
        <taxon>Ascomycota</taxon>
        <taxon>Pezizomycotina</taxon>
        <taxon>Dothideomycetes</taxon>
        <taxon>Dothideomycetes incertae sedis</taxon>
        <taxon>Peltaster</taxon>
    </lineage>
</organism>
<evidence type="ECO:0000256" key="5">
    <source>
        <dbReference type="ARBA" id="ARBA00038013"/>
    </source>
</evidence>
<feature type="transmembrane region" description="Helical" evidence="6">
    <location>
        <begin position="135"/>
        <end position="154"/>
    </location>
</feature>
<keyword evidence="2 6" id="KW-0812">Transmembrane</keyword>
<evidence type="ECO:0000256" key="6">
    <source>
        <dbReference type="SAM" id="Phobius"/>
    </source>
</evidence>
<dbReference type="GO" id="GO:0016236">
    <property type="term" value="P:macroautophagy"/>
    <property type="evidence" value="ECO:0007669"/>
    <property type="project" value="TreeGrafter"/>
</dbReference>
<evidence type="ECO:0000256" key="4">
    <source>
        <dbReference type="ARBA" id="ARBA00023136"/>
    </source>
</evidence>
<keyword evidence="4 6" id="KW-0472">Membrane</keyword>
<comment type="similarity">
    <text evidence="5">Belongs to the ATG33 family.</text>
</comment>
<gene>
    <name evidence="7" type="ORF">AMS68_006526</name>
</gene>
<dbReference type="Proteomes" id="UP000503462">
    <property type="component" value="Chromosome 4"/>
</dbReference>
<evidence type="ECO:0000256" key="1">
    <source>
        <dbReference type="ARBA" id="ARBA00004141"/>
    </source>
</evidence>
<comment type="subcellular location">
    <subcellularLocation>
        <location evidence="1">Membrane</location>
        <topology evidence="1">Multi-pass membrane protein</topology>
    </subcellularLocation>
</comment>
<name>A0A6H0Y2C2_9PEZI</name>
<sequence>MPSAIVLCKFVGTISLGLLTGVSYTLSTQSLPALLTLESARPAAYTLSQTIRLANLHLQTLSAVSALALGSAFLLSPPRVRHPYLLWTALIASASGGMSLTSDQLLKQWVAKEDVEDVNGEIVEKKARDQQRFEFVKTGVSALAFTMTVIGIWGEGA</sequence>
<evidence type="ECO:0000256" key="3">
    <source>
        <dbReference type="ARBA" id="ARBA00022989"/>
    </source>
</evidence>
<feature type="transmembrane region" description="Helical" evidence="6">
    <location>
        <begin position="56"/>
        <end position="75"/>
    </location>
</feature>
<dbReference type="EMBL" id="CP051142">
    <property type="protein sequence ID" value="QIX01009.1"/>
    <property type="molecule type" value="Genomic_DNA"/>
</dbReference>
<evidence type="ECO:0000313" key="8">
    <source>
        <dbReference type="Proteomes" id="UP000503462"/>
    </source>
</evidence>
<keyword evidence="8" id="KW-1185">Reference proteome</keyword>
<protein>
    <submittedName>
        <fullName evidence="7">Uncharacterized protein</fullName>
    </submittedName>
</protein>
<dbReference type="AlphaFoldDB" id="A0A6H0Y2C2"/>
<dbReference type="GO" id="GO:0000422">
    <property type="term" value="P:autophagy of mitochondrion"/>
    <property type="evidence" value="ECO:0007669"/>
    <property type="project" value="TreeGrafter"/>
</dbReference>
<dbReference type="InterPro" id="IPR051668">
    <property type="entry name" value="ATG33"/>
</dbReference>
<evidence type="ECO:0000313" key="7">
    <source>
        <dbReference type="EMBL" id="QIX01009.1"/>
    </source>
</evidence>
<dbReference type="PANTHER" id="PTHR37278:SF1">
    <property type="entry name" value="AUTOPHAGY-RELATED PROTEIN 33-RELATED"/>
    <property type="match status" value="1"/>
</dbReference>
<keyword evidence="3 6" id="KW-1133">Transmembrane helix</keyword>
<proteinExistence type="inferred from homology"/>
<accession>A0A6H0Y2C2</accession>
<dbReference type="GO" id="GO:0005741">
    <property type="term" value="C:mitochondrial outer membrane"/>
    <property type="evidence" value="ECO:0007669"/>
    <property type="project" value="TreeGrafter"/>
</dbReference>
<evidence type="ECO:0000256" key="2">
    <source>
        <dbReference type="ARBA" id="ARBA00022692"/>
    </source>
</evidence>
<dbReference type="OrthoDB" id="5336366at2759"/>
<reference evidence="7 8" key="1">
    <citation type="journal article" date="2016" name="Sci. Rep.">
        <title>Peltaster fructicola genome reveals evolution from an invasive phytopathogen to an ectophytic parasite.</title>
        <authorList>
            <person name="Xu C."/>
            <person name="Chen H."/>
            <person name="Gleason M.L."/>
            <person name="Xu J.R."/>
            <person name="Liu H."/>
            <person name="Zhang R."/>
            <person name="Sun G."/>
        </authorList>
    </citation>
    <scope>NUCLEOTIDE SEQUENCE [LARGE SCALE GENOMIC DNA]</scope>
    <source>
        <strain evidence="7 8">LNHT1506</strain>
    </source>
</reference>
<dbReference type="PANTHER" id="PTHR37278">
    <property type="entry name" value="AUTOPHAGY-RELATED PROTEIN 33-RELATED"/>
    <property type="match status" value="1"/>
</dbReference>